<keyword evidence="2" id="KW-1185">Reference proteome</keyword>
<organism evidence="1 2">
    <name type="scientific">Smallanthus sonchifolius</name>
    <dbReference type="NCBI Taxonomy" id="185202"/>
    <lineage>
        <taxon>Eukaryota</taxon>
        <taxon>Viridiplantae</taxon>
        <taxon>Streptophyta</taxon>
        <taxon>Embryophyta</taxon>
        <taxon>Tracheophyta</taxon>
        <taxon>Spermatophyta</taxon>
        <taxon>Magnoliopsida</taxon>
        <taxon>eudicotyledons</taxon>
        <taxon>Gunneridae</taxon>
        <taxon>Pentapetalae</taxon>
        <taxon>asterids</taxon>
        <taxon>campanulids</taxon>
        <taxon>Asterales</taxon>
        <taxon>Asteraceae</taxon>
        <taxon>Asteroideae</taxon>
        <taxon>Heliantheae alliance</taxon>
        <taxon>Millerieae</taxon>
        <taxon>Smallanthus</taxon>
    </lineage>
</organism>
<sequence length="67" mass="7451">MVEYFKDGDKGTQNLPLHISIPHSIEIAARVHFLAEQVKNKTPACRPAEKECADLWTRIASVAYAIG</sequence>
<reference evidence="2" key="1">
    <citation type="journal article" date="2022" name="Mol. Ecol. Resour.">
        <title>The genomes of chicory, endive, great burdock and yacon provide insights into Asteraceae palaeo-polyploidization history and plant inulin production.</title>
        <authorList>
            <person name="Fan W."/>
            <person name="Wang S."/>
            <person name="Wang H."/>
            <person name="Wang A."/>
            <person name="Jiang F."/>
            <person name="Liu H."/>
            <person name="Zhao H."/>
            <person name="Xu D."/>
            <person name="Zhang Y."/>
        </authorList>
    </citation>
    <scope>NUCLEOTIDE SEQUENCE [LARGE SCALE GENOMIC DNA]</scope>
    <source>
        <strain evidence="2">cv. Yunnan</strain>
    </source>
</reference>
<gene>
    <name evidence="1" type="ORF">L1987_33233</name>
</gene>
<proteinExistence type="predicted"/>
<dbReference type="EMBL" id="CM042028">
    <property type="protein sequence ID" value="KAI3797968.1"/>
    <property type="molecule type" value="Genomic_DNA"/>
</dbReference>
<comment type="caution">
    <text evidence="1">The sequence shown here is derived from an EMBL/GenBank/DDBJ whole genome shotgun (WGS) entry which is preliminary data.</text>
</comment>
<protein>
    <submittedName>
        <fullName evidence="1">Uncharacterized protein</fullName>
    </submittedName>
</protein>
<name>A0ACB9HRB2_9ASTR</name>
<dbReference type="Proteomes" id="UP001056120">
    <property type="component" value="Linkage Group LG11"/>
</dbReference>
<accession>A0ACB9HRB2</accession>
<reference evidence="1 2" key="2">
    <citation type="journal article" date="2022" name="Mol. Ecol. Resour.">
        <title>The genomes of chicory, endive, great burdock and yacon provide insights into Asteraceae paleo-polyploidization history and plant inulin production.</title>
        <authorList>
            <person name="Fan W."/>
            <person name="Wang S."/>
            <person name="Wang H."/>
            <person name="Wang A."/>
            <person name="Jiang F."/>
            <person name="Liu H."/>
            <person name="Zhao H."/>
            <person name="Xu D."/>
            <person name="Zhang Y."/>
        </authorList>
    </citation>
    <scope>NUCLEOTIDE SEQUENCE [LARGE SCALE GENOMIC DNA]</scope>
    <source>
        <strain evidence="2">cv. Yunnan</strain>
        <tissue evidence="1">Leaves</tissue>
    </source>
</reference>
<evidence type="ECO:0000313" key="1">
    <source>
        <dbReference type="EMBL" id="KAI3797968.1"/>
    </source>
</evidence>
<evidence type="ECO:0000313" key="2">
    <source>
        <dbReference type="Proteomes" id="UP001056120"/>
    </source>
</evidence>